<keyword evidence="3" id="KW-1185">Reference proteome</keyword>
<accession>A0A4Q7VEP2</accession>
<feature type="region of interest" description="Disordered" evidence="1">
    <location>
        <begin position="49"/>
        <end position="71"/>
    </location>
</feature>
<protein>
    <recommendedName>
        <fullName evidence="4">DUF1178 family protein</fullName>
    </recommendedName>
</protein>
<dbReference type="Pfam" id="PF06676">
    <property type="entry name" value="DUF1178"/>
    <property type="match status" value="1"/>
</dbReference>
<gene>
    <name evidence="2" type="ORF">EV670_3234</name>
</gene>
<evidence type="ECO:0008006" key="4">
    <source>
        <dbReference type="Google" id="ProtNLM"/>
    </source>
</evidence>
<evidence type="ECO:0000313" key="3">
    <source>
        <dbReference type="Proteomes" id="UP000293671"/>
    </source>
</evidence>
<comment type="caution">
    <text evidence="2">The sequence shown here is derived from an EMBL/GenBank/DDBJ whole genome shotgun (WGS) entry which is preliminary data.</text>
</comment>
<dbReference type="Proteomes" id="UP000293671">
    <property type="component" value="Unassembled WGS sequence"/>
</dbReference>
<proteinExistence type="predicted"/>
<evidence type="ECO:0000313" key="2">
    <source>
        <dbReference type="EMBL" id="RZT93682.1"/>
    </source>
</evidence>
<dbReference type="PIRSF" id="PIRSF032131">
    <property type="entry name" value="UCP032131"/>
    <property type="match status" value="1"/>
</dbReference>
<dbReference type="OrthoDB" id="5295943at2"/>
<dbReference type="AlphaFoldDB" id="A0A4Q7VEP2"/>
<reference evidence="2 3" key="1">
    <citation type="submission" date="2019-02" db="EMBL/GenBank/DDBJ databases">
        <title>Genomic Encyclopedia of Type Strains, Phase IV (KMG-IV): sequencing the most valuable type-strain genomes for metagenomic binning, comparative biology and taxonomic classification.</title>
        <authorList>
            <person name="Goeker M."/>
        </authorList>
    </citation>
    <scope>NUCLEOTIDE SEQUENCE [LARGE SCALE GENOMIC DNA]</scope>
    <source>
        <strain evidence="2 3">DSM 19570</strain>
    </source>
</reference>
<dbReference type="InterPro" id="IPR009562">
    <property type="entry name" value="DUF1178"/>
</dbReference>
<sequence length="150" mass="16406">MKVLNLQCDQGHGFEGWFGSEADYAQQCERGLLECPLCASATVHRLPSAPRLNLSNPRPPRAAEPVPAACHTPEQQSVQALWLKAVRHAIASTEDVGERFAEEARRIHYGEGEQRGIRGRASAEDAASLRDEGIEVMSLSLPPALKEPLQ</sequence>
<name>A0A4Q7VEP2_9BURK</name>
<evidence type="ECO:0000256" key="1">
    <source>
        <dbReference type="SAM" id="MobiDB-lite"/>
    </source>
</evidence>
<dbReference type="EMBL" id="SHKP01000008">
    <property type="protein sequence ID" value="RZT93682.1"/>
    <property type="molecule type" value="Genomic_DNA"/>
</dbReference>
<dbReference type="RefSeq" id="WP_130434049.1">
    <property type="nucleotide sequence ID" value="NZ_SHKP01000008.1"/>
</dbReference>
<organism evidence="2 3">
    <name type="scientific">Rivibacter subsaxonicus</name>
    <dbReference type="NCBI Taxonomy" id="457575"/>
    <lineage>
        <taxon>Bacteria</taxon>
        <taxon>Pseudomonadati</taxon>
        <taxon>Pseudomonadota</taxon>
        <taxon>Betaproteobacteria</taxon>
        <taxon>Burkholderiales</taxon>
        <taxon>Rivibacter</taxon>
    </lineage>
</organism>